<dbReference type="EMBL" id="JAAMPC010000012">
    <property type="protein sequence ID" value="KAG2275581.1"/>
    <property type="molecule type" value="Genomic_DNA"/>
</dbReference>
<evidence type="ECO:0000313" key="3">
    <source>
        <dbReference type="EMBL" id="KAG2275581.1"/>
    </source>
</evidence>
<reference evidence="3 4" key="1">
    <citation type="submission" date="2020-02" db="EMBL/GenBank/DDBJ databases">
        <authorList>
            <person name="Ma Q."/>
            <person name="Huang Y."/>
            <person name="Song X."/>
            <person name="Pei D."/>
        </authorList>
    </citation>
    <scope>NUCLEOTIDE SEQUENCE [LARGE SCALE GENOMIC DNA]</scope>
    <source>
        <strain evidence="3">Sxm20200214</strain>
        <tissue evidence="3">Leaf</tissue>
    </source>
</reference>
<gene>
    <name evidence="3" type="ORF">Bca52824_058136</name>
</gene>
<accession>A0A8X7UFE2</accession>
<dbReference type="OrthoDB" id="10506314at2759"/>
<proteinExistence type="predicted"/>
<protein>
    <submittedName>
        <fullName evidence="3">Uncharacterized protein</fullName>
    </submittedName>
</protein>
<organism evidence="3 4">
    <name type="scientific">Brassica carinata</name>
    <name type="common">Ethiopian mustard</name>
    <name type="synonym">Abyssinian cabbage</name>
    <dbReference type="NCBI Taxonomy" id="52824"/>
    <lineage>
        <taxon>Eukaryota</taxon>
        <taxon>Viridiplantae</taxon>
        <taxon>Streptophyta</taxon>
        <taxon>Embryophyta</taxon>
        <taxon>Tracheophyta</taxon>
        <taxon>Spermatophyta</taxon>
        <taxon>Magnoliopsida</taxon>
        <taxon>eudicotyledons</taxon>
        <taxon>Gunneridae</taxon>
        <taxon>Pentapetalae</taxon>
        <taxon>rosids</taxon>
        <taxon>malvids</taxon>
        <taxon>Brassicales</taxon>
        <taxon>Brassicaceae</taxon>
        <taxon>Brassiceae</taxon>
        <taxon>Brassica</taxon>
    </lineage>
</organism>
<sequence length="192" mass="21827">MCHCLQTHCCLVSFSLLSLCLLQLIDSSSRFVNQSYRKSLTAPTDRKTLSLKPSLSLKQTLRLNKSLSPNSKLLEFPLLLPPPSSSSSHNSIVAYHHPVSSAMVKSLVVRFVFLLHWWLRWGRTPVVTPHILSGIVFYRVIPEILLLCRGRSREIKPLHMPLKTLLVLHYLLSVLSDGFLMLVCWFLVLLAN</sequence>
<keyword evidence="2" id="KW-0732">Signal</keyword>
<comment type="caution">
    <text evidence="3">The sequence shown here is derived from an EMBL/GenBank/DDBJ whole genome shotgun (WGS) entry which is preliminary data.</text>
</comment>
<evidence type="ECO:0000256" key="1">
    <source>
        <dbReference type="SAM" id="Phobius"/>
    </source>
</evidence>
<dbReference type="Proteomes" id="UP000886595">
    <property type="component" value="Unassembled WGS sequence"/>
</dbReference>
<feature type="signal peptide" evidence="2">
    <location>
        <begin position="1"/>
        <end position="27"/>
    </location>
</feature>
<keyword evidence="1" id="KW-0812">Transmembrane</keyword>
<keyword evidence="1" id="KW-1133">Transmembrane helix</keyword>
<keyword evidence="1" id="KW-0472">Membrane</keyword>
<feature type="transmembrane region" description="Helical" evidence="1">
    <location>
        <begin position="168"/>
        <end position="191"/>
    </location>
</feature>
<keyword evidence="4" id="KW-1185">Reference proteome</keyword>
<feature type="chain" id="PRO_5036472613" evidence="2">
    <location>
        <begin position="28"/>
        <end position="192"/>
    </location>
</feature>
<evidence type="ECO:0000313" key="4">
    <source>
        <dbReference type="Proteomes" id="UP000886595"/>
    </source>
</evidence>
<evidence type="ECO:0000256" key="2">
    <source>
        <dbReference type="SAM" id="SignalP"/>
    </source>
</evidence>
<name>A0A8X7UFE2_BRACI</name>
<dbReference type="AlphaFoldDB" id="A0A8X7UFE2"/>